<evidence type="ECO:0000256" key="4">
    <source>
        <dbReference type="ARBA" id="ARBA00022989"/>
    </source>
</evidence>
<feature type="transmembrane region" description="Helical" evidence="8">
    <location>
        <begin position="447"/>
        <end position="465"/>
    </location>
</feature>
<evidence type="ECO:0000313" key="10">
    <source>
        <dbReference type="EMBL" id="APW41721.1"/>
    </source>
</evidence>
<feature type="transmembrane region" description="Helical" evidence="8">
    <location>
        <begin position="500"/>
        <end position="521"/>
    </location>
</feature>
<evidence type="ECO:0000256" key="2">
    <source>
        <dbReference type="ARBA" id="ARBA00007375"/>
    </source>
</evidence>
<dbReference type="AlphaFoldDB" id="A0A1P8K707"/>
<feature type="transmembrane region" description="Helical" evidence="8">
    <location>
        <begin position="364"/>
        <end position="383"/>
    </location>
</feature>
<feature type="transmembrane region" description="Helical" evidence="8">
    <location>
        <begin position="338"/>
        <end position="357"/>
    </location>
</feature>
<comment type="similarity">
    <text evidence="2">Belongs to the TMEM86 family.</text>
</comment>
<evidence type="ECO:0000313" key="11">
    <source>
        <dbReference type="Proteomes" id="UP000186110"/>
    </source>
</evidence>
<keyword evidence="11" id="KW-1185">Reference proteome</keyword>
<feature type="transmembrane region" description="Helical" evidence="8">
    <location>
        <begin position="418"/>
        <end position="435"/>
    </location>
</feature>
<protein>
    <recommendedName>
        <fullName evidence="9">Fatty acid hydroxylase domain-containing protein</fullName>
    </recommendedName>
</protein>
<keyword evidence="5" id="KW-0560">Oxidoreductase</keyword>
<dbReference type="InterPro" id="IPR006694">
    <property type="entry name" value="Fatty_acid_hydroxylase"/>
</dbReference>
<proteinExistence type="inferred from homology"/>
<dbReference type="GO" id="GO:0012505">
    <property type="term" value="C:endomembrane system"/>
    <property type="evidence" value="ECO:0007669"/>
    <property type="project" value="UniProtKB-SubCell"/>
</dbReference>
<dbReference type="STRING" id="1484693.RS694_03570"/>
<dbReference type="GO" id="GO:0008610">
    <property type="term" value="P:lipid biosynthetic process"/>
    <property type="evidence" value="ECO:0007669"/>
    <property type="project" value="InterPro"/>
</dbReference>
<feature type="transmembrane region" description="Helical" evidence="8">
    <location>
        <begin position="560"/>
        <end position="579"/>
    </location>
</feature>
<dbReference type="Pfam" id="PF04116">
    <property type="entry name" value="FA_hydroxylase"/>
    <property type="match status" value="1"/>
</dbReference>
<organism evidence="10 11">
    <name type="scientific">Rhodoferax saidenbachensis</name>
    <dbReference type="NCBI Taxonomy" id="1484693"/>
    <lineage>
        <taxon>Bacteria</taxon>
        <taxon>Pseudomonadati</taxon>
        <taxon>Pseudomonadota</taxon>
        <taxon>Betaproteobacteria</taxon>
        <taxon>Burkholderiales</taxon>
        <taxon>Comamonadaceae</taxon>
        <taxon>Rhodoferax</taxon>
    </lineage>
</organism>
<dbReference type="Pfam" id="PF07947">
    <property type="entry name" value="YhhN"/>
    <property type="match status" value="1"/>
</dbReference>
<feature type="transmembrane region" description="Helical" evidence="8">
    <location>
        <begin position="85"/>
        <end position="104"/>
    </location>
</feature>
<accession>A0A1P8K707</accession>
<keyword evidence="7 8" id="KW-0472">Membrane</keyword>
<comment type="subcellular location">
    <subcellularLocation>
        <location evidence="1">Endomembrane system</location>
        <topology evidence="1">Multi-pass membrane protein</topology>
    </subcellularLocation>
</comment>
<keyword evidence="4 8" id="KW-1133">Transmembrane helix</keyword>
<dbReference type="KEGG" id="rsb:RS694_03570"/>
<evidence type="ECO:0000256" key="3">
    <source>
        <dbReference type="ARBA" id="ARBA00022692"/>
    </source>
</evidence>
<reference evidence="10 11" key="1">
    <citation type="submission" date="2017-01" db="EMBL/GenBank/DDBJ databases">
        <authorList>
            <person name="Mah S.A."/>
            <person name="Swanson W.J."/>
            <person name="Moy G.W."/>
            <person name="Vacquier V.D."/>
        </authorList>
    </citation>
    <scope>NUCLEOTIDE SEQUENCE [LARGE SCALE GENOMIC DNA]</scope>
    <source>
        <strain evidence="10 11">DSM 22694</strain>
    </source>
</reference>
<evidence type="ECO:0000259" key="9">
    <source>
        <dbReference type="Pfam" id="PF04116"/>
    </source>
</evidence>
<dbReference type="InterPro" id="IPR051689">
    <property type="entry name" value="Sterol_desaturase/TMEM195"/>
</dbReference>
<dbReference type="PANTHER" id="PTHR21624">
    <property type="entry name" value="STEROL DESATURASE-RELATED PROTEIN"/>
    <property type="match status" value="1"/>
</dbReference>
<keyword evidence="6" id="KW-0443">Lipid metabolism</keyword>
<dbReference type="GO" id="GO:0005506">
    <property type="term" value="F:iron ion binding"/>
    <property type="evidence" value="ECO:0007669"/>
    <property type="project" value="InterPro"/>
</dbReference>
<dbReference type="Proteomes" id="UP000186110">
    <property type="component" value="Chromosome"/>
</dbReference>
<dbReference type="eggNOG" id="COG3714">
    <property type="taxonomic scope" value="Bacteria"/>
</dbReference>
<feature type="transmembrane region" description="Helical" evidence="8">
    <location>
        <begin position="477"/>
        <end position="494"/>
    </location>
</feature>
<dbReference type="InterPro" id="IPR012506">
    <property type="entry name" value="TMEM86B-like"/>
</dbReference>
<name>A0A1P8K707_9BURK</name>
<feature type="transmembrane region" description="Helical" evidence="8">
    <location>
        <begin position="312"/>
        <end position="332"/>
    </location>
</feature>
<keyword evidence="3 8" id="KW-0812">Transmembrane</keyword>
<dbReference type="eggNOG" id="COG3000">
    <property type="taxonomic scope" value="Bacteria"/>
</dbReference>
<feature type="transmembrane region" description="Helical" evidence="8">
    <location>
        <begin position="533"/>
        <end position="554"/>
    </location>
</feature>
<dbReference type="EMBL" id="CP019239">
    <property type="protein sequence ID" value="APW41721.1"/>
    <property type="molecule type" value="Genomic_DNA"/>
</dbReference>
<evidence type="ECO:0000256" key="7">
    <source>
        <dbReference type="ARBA" id="ARBA00023136"/>
    </source>
</evidence>
<evidence type="ECO:0000256" key="1">
    <source>
        <dbReference type="ARBA" id="ARBA00004127"/>
    </source>
</evidence>
<dbReference type="RefSeq" id="WP_037246606.1">
    <property type="nucleotide sequence ID" value="NZ_CP019239.1"/>
</dbReference>
<feature type="transmembrane region" description="Helical" evidence="8">
    <location>
        <begin position="144"/>
        <end position="170"/>
    </location>
</feature>
<evidence type="ECO:0000256" key="5">
    <source>
        <dbReference type="ARBA" id="ARBA00023002"/>
    </source>
</evidence>
<feature type="transmembrane region" description="Helical" evidence="8">
    <location>
        <begin position="52"/>
        <end position="78"/>
    </location>
</feature>
<dbReference type="GO" id="GO:0016020">
    <property type="term" value="C:membrane"/>
    <property type="evidence" value="ECO:0007669"/>
    <property type="project" value="InterPro"/>
</dbReference>
<dbReference type="PANTHER" id="PTHR21624:SF1">
    <property type="entry name" value="ALKYLGLYCEROL MONOOXYGENASE"/>
    <property type="match status" value="1"/>
</dbReference>
<evidence type="ECO:0000256" key="6">
    <source>
        <dbReference type="ARBA" id="ARBA00023098"/>
    </source>
</evidence>
<feature type="domain" description="Fatty acid hydroxylase" evidence="9">
    <location>
        <begin position="90"/>
        <end position="223"/>
    </location>
</feature>
<sequence length="585" mass="65053">MSPFQVIVLATPVFLLMIAAEFAWSRRAAARVPTTRAFRLNDLINSVSLGIIGQLSGVLTKLLSIGIYTVVFGAVAIYPNLEFWSTWYGVLLALLFYDFCYYWLHRAGHVVALFWAAHVVHHQSQNYNLSTALRQTSSGTLFGWIFYIPMALAGVPPVIFAIVGLIDLLYQFWVHTEQIGKLGWFDRWFVSPSNHRVHHAVNDQYIDRNYGGILLVWDRMFGSFQEEDDKDLCVYGTRGQLDSWDPLWANVDVYWTLVKNSWRTEKWSDKVRVWFKPPGWQSADLARNHPYPQFRLEDVTTYNPPLSGGQQAFAVLQFVAAIAAVSVFLWHADAMSTGTAAIWCAALTAGMWGLGLFMQGRLHWLELLVLESAAIATLGALGMLDLFTVFKPMTMAIAMVFVAARAIPTGGIRRFDTLLLLALLFSLGGDVFLMLPGDVPLWGLPPFILGLGSFLVAHLFYIVLFRQGQTWFPNRTALVVVLGFGAVMYAVLWSSLGDPVLKGAVAAYVTVISLMAAQAIGRASVLGDAASRWVAVGACVFMASDTTIAINKFLTPVPLSALWILLTYYAAQMLIVHFARPKTTD</sequence>
<evidence type="ECO:0000256" key="8">
    <source>
        <dbReference type="SAM" id="Phobius"/>
    </source>
</evidence>
<gene>
    <name evidence="10" type="ORF">RS694_03570</name>
</gene>
<dbReference type="GO" id="GO:0006643">
    <property type="term" value="P:membrane lipid metabolic process"/>
    <property type="evidence" value="ECO:0007669"/>
    <property type="project" value="TreeGrafter"/>
</dbReference>
<dbReference type="GO" id="GO:0050479">
    <property type="term" value="F:glyceryl-ether monooxygenase activity"/>
    <property type="evidence" value="ECO:0007669"/>
    <property type="project" value="TreeGrafter"/>
</dbReference>